<keyword evidence="3" id="KW-0732">Signal</keyword>
<keyword evidence="2" id="KW-0812">Transmembrane</keyword>
<feature type="compositionally biased region" description="Basic and acidic residues" evidence="1">
    <location>
        <begin position="391"/>
        <end position="400"/>
    </location>
</feature>
<dbReference type="EMBL" id="BJWL01000004">
    <property type="protein sequence ID" value="GFY85329.1"/>
    <property type="molecule type" value="Genomic_DNA"/>
</dbReference>
<gene>
    <name evidence="4" type="ORF">Acr_04g0000670</name>
</gene>
<keyword evidence="5" id="KW-1185">Reference proteome</keyword>
<keyword evidence="2" id="KW-0472">Membrane</keyword>
<dbReference type="Proteomes" id="UP000585474">
    <property type="component" value="Unassembled WGS sequence"/>
</dbReference>
<organism evidence="4 5">
    <name type="scientific">Actinidia rufa</name>
    <dbReference type="NCBI Taxonomy" id="165716"/>
    <lineage>
        <taxon>Eukaryota</taxon>
        <taxon>Viridiplantae</taxon>
        <taxon>Streptophyta</taxon>
        <taxon>Embryophyta</taxon>
        <taxon>Tracheophyta</taxon>
        <taxon>Spermatophyta</taxon>
        <taxon>Magnoliopsida</taxon>
        <taxon>eudicotyledons</taxon>
        <taxon>Gunneridae</taxon>
        <taxon>Pentapetalae</taxon>
        <taxon>asterids</taxon>
        <taxon>Ericales</taxon>
        <taxon>Actinidiaceae</taxon>
        <taxon>Actinidia</taxon>
    </lineage>
</organism>
<evidence type="ECO:0000313" key="5">
    <source>
        <dbReference type="Proteomes" id="UP000585474"/>
    </source>
</evidence>
<feature type="signal peptide" evidence="3">
    <location>
        <begin position="1"/>
        <end position="23"/>
    </location>
</feature>
<feature type="region of interest" description="Disordered" evidence="1">
    <location>
        <begin position="373"/>
        <end position="430"/>
    </location>
</feature>
<evidence type="ECO:0000256" key="1">
    <source>
        <dbReference type="SAM" id="MobiDB-lite"/>
    </source>
</evidence>
<feature type="chain" id="PRO_5029495512" evidence="3">
    <location>
        <begin position="24"/>
        <end position="430"/>
    </location>
</feature>
<evidence type="ECO:0000256" key="2">
    <source>
        <dbReference type="SAM" id="Phobius"/>
    </source>
</evidence>
<feature type="compositionally biased region" description="Acidic residues" evidence="1">
    <location>
        <begin position="345"/>
        <end position="356"/>
    </location>
</feature>
<protein>
    <submittedName>
        <fullName evidence="4">Uncharacterized protein</fullName>
    </submittedName>
</protein>
<feature type="region of interest" description="Disordered" evidence="1">
    <location>
        <begin position="311"/>
        <end position="356"/>
    </location>
</feature>
<name>A0A7J0EHE0_9ERIC</name>
<evidence type="ECO:0000256" key="3">
    <source>
        <dbReference type="SAM" id="SignalP"/>
    </source>
</evidence>
<sequence>MAVMKHCLAILWSSFTLPIHVEVVNFIIRLYTSSLACPLASLAFFFLDELEDPPDPNLPWIGLVFDFFGPLHKFFILDFHEHLGYRSVQRRQYQVELVRWRAGTSVASPSPSILVCPLSFCLVPIVCLLGVGFLLFVIIPSLPLAFGLGQFFYCDVLVGFALECRQGVNGVNPGVQVLNLLSGGFILDPISRNSLLAWNANLLIDDNSWPNAHDQCYGNVGNLDRLIDESKRSLNNFWSRCDGRWRRRIVCGEVLYNAGILFIHDSYLFGDPMHLTMKALKIGILNGVRHRMCYVIYKGAGTWSRGGTVGAIDAGGEDKEEDEKGSHGKEVDGEEGGFVPVGADEASEGEEEDGDAGGEVSVIHLLMKVSFGDRGGTVGAIDVGGEDKEEDEKGGHGKEVDGEEGGFVPVGADEASEGEEEDRDAGGIGP</sequence>
<accession>A0A7J0EHE0</accession>
<keyword evidence="2" id="KW-1133">Transmembrane helix</keyword>
<comment type="caution">
    <text evidence="4">The sequence shown here is derived from an EMBL/GenBank/DDBJ whole genome shotgun (WGS) entry which is preliminary data.</text>
</comment>
<dbReference type="AlphaFoldDB" id="A0A7J0EHE0"/>
<feature type="compositionally biased region" description="Acidic residues" evidence="1">
    <location>
        <begin position="414"/>
        <end position="423"/>
    </location>
</feature>
<evidence type="ECO:0000313" key="4">
    <source>
        <dbReference type="EMBL" id="GFY85329.1"/>
    </source>
</evidence>
<reference evidence="4 5" key="1">
    <citation type="submission" date="2019-07" db="EMBL/GenBank/DDBJ databases">
        <title>De Novo Assembly of kiwifruit Actinidia rufa.</title>
        <authorList>
            <person name="Sugita-Konishi S."/>
            <person name="Sato K."/>
            <person name="Mori E."/>
            <person name="Abe Y."/>
            <person name="Kisaki G."/>
            <person name="Hamano K."/>
            <person name="Suezawa K."/>
            <person name="Otani M."/>
            <person name="Fukuda T."/>
            <person name="Manabe T."/>
            <person name="Gomi K."/>
            <person name="Tabuchi M."/>
            <person name="Akimitsu K."/>
            <person name="Kataoka I."/>
        </authorList>
    </citation>
    <scope>NUCLEOTIDE SEQUENCE [LARGE SCALE GENOMIC DNA]</scope>
    <source>
        <strain evidence="5">cv. Fuchu</strain>
    </source>
</reference>
<feature type="transmembrane region" description="Helical" evidence="2">
    <location>
        <begin position="112"/>
        <end position="137"/>
    </location>
</feature>
<proteinExistence type="predicted"/>
<feature type="compositionally biased region" description="Basic and acidic residues" evidence="1">
    <location>
        <begin position="322"/>
        <end position="331"/>
    </location>
</feature>